<dbReference type="AlphaFoldDB" id="A0A1W4WZV8"/>
<protein>
    <submittedName>
        <fullName evidence="2">KRAB-A domain-containing protein 2-like</fullName>
    </submittedName>
</protein>
<dbReference type="InParanoid" id="A0A1W4WZV8"/>
<organism evidence="1 2">
    <name type="scientific">Agrilus planipennis</name>
    <name type="common">Emerald ash borer</name>
    <name type="synonym">Agrilus marcopoli</name>
    <dbReference type="NCBI Taxonomy" id="224129"/>
    <lineage>
        <taxon>Eukaryota</taxon>
        <taxon>Metazoa</taxon>
        <taxon>Ecdysozoa</taxon>
        <taxon>Arthropoda</taxon>
        <taxon>Hexapoda</taxon>
        <taxon>Insecta</taxon>
        <taxon>Pterygota</taxon>
        <taxon>Neoptera</taxon>
        <taxon>Endopterygota</taxon>
        <taxon>Coleoptera</taxon>
        <taxon>Polyphaga</taxon>
        <taxon>Elateriformia</taxon>
        <taxon>Buprestoidea</taxon>
        <taxon>Buprestidae</taxon>
        <taxon>Agrilinae</taxon>
        <taxon>Agrilus</taxon>
    </lineage>
</organism>
<dbReference type="OrthoDB" id="6576283at2759"/>
<evidence type="ECO:0000313" key="1">
    <source>
        <dbReference type="Proteomes" id="UP000192223"/>
    </source>
</evidence>
<accession>A0A1W4WZV8</accession>
<name>A0A1W4WZV8_AGRPL</name>
<gene>
    <name evidence="2" type="primary">LOC108737609</name>
</gene>
<evidence type="ECO:0000313" key="2">
    <source>
        <dbReference type="RefSeq" id="XP_018326052.1"/>
    </source>
</evidence>
<sequence>MDSDNDFRNQLKIRFNEEFSKLVASKGVNSGFMNSEQYKDTIECVKEAKVTTSKTPKQYRRIKRFDIFSVGKVERLITPVSSNHEDFRYYATNEEMFDIIHETHLSIGHGGRQRMVQKINKVYKNITQEIISIYLSLCIPCKMKLKNARKSVVIKPVTHSEVNNQIYSRCQFIKII</sequence>
<keyword evidence="1" id="KW-1185">Reference proteome</keyword>
<proteinExistence type="predicted"/>
<reference evidence="2" key="1">
    <citation type="submission" date="2025-08" db="UniProtKB">
        <authorList>
            <consortium name="RefSeq"/>
        </authorList>
    </citation>
    <scope>IDENTIFICATION</scope>
    <source>
        <tissue evidence="2">Entire body</tissue>
    </source>
</reference>
<dbReference type="Proteomes" id="UP000192223">
    <property type="component" value="Unplaced"/>
</dbReference>
<dbReference type="RefSeq" id="XP_018326052.1">
    <property type="nucleotide sequence ID" value="XM_018470550.2"/>
</dbReference>
<dbReference type="STRING" id="224129.A0A1W4WZV8"/>
<dbReference type="KEGG" id="apln:108737609"/>
<dbReference type="GeneID" id="108737609"/>